<dbReference type="InterPro" id="IPR000262">
    <property type="entry name" value="FMN-dep_DH"/>
</dbReference>
<protein>
    <submittedName>
        <fullName evidence="9">2-hydroxy-acid oxidase</fullName>
    </submittedName>
</protein>
<dbReference type="PANTHER" id="PTHR10578:SF107">
    <property type="entry name" value="2-HYDROXYACID OXIDASE 1"/>
    <property type="match status" value="1"/>
</dbReference>
<evidence type="ECO:0000259" key="8">
    <source>
        <dbReference type="PROSITE" id="PS51349"/>
    </source>
</evidence>
<dbReference type="Proteomes" id="UP000069241">
    <property type="component" value="Chromosome"/>
</dbReference>
<dbReference type="InterPro" id="IPR012133">
    <property type="entry name" value="Alpha-hydoxy_acid_DH_FMN"/>
</dbReference>
<keyword evidence="3 7" id="KW-0288">FMN</keyword>
<feature type="binding site" evidence="7">
    <location>
        <begin position="289"/>
        <end position="290"/>
    </location>
    <ligand>
        <name>FMN</name>
        <dbReference type="ChEBI" id="CHEBI:58210"/>
    </ligand>
</feature>
<evidence type="ECO:0000256" key="4">
    <source>
        <dbReference type="ARBA" id="ARBA00023002"/>
    </source>
</evidence>
<feature type="binding site" evidence="7">
    <location>
        <position position="236"/>
    </location>
    <ligand>
        <name>FMN</name>
        <dbReference type="ChEBI" id="CHEBI:58210"/>
    </ligand>
</feature>
<dbReference type="CDD" id="cd02809">
    <property type="entry name" value="alpha_hydroxyacid_oxid_FMN"/>
    <property type="match status" value="1"/>
</dbReference>
<feature type="binding site" evidence="7">
    <location>
        <begin position="266"/>
        <end position="270"/>
    </location>
    <ligand>
        <name>FMN</name>
        <dbReference type="ChEBI" id="CHEBI:58210"/>
    </ligand>
</feature>
<evidence type="ECO:0000313" key="10">
    <source>
        <dbReference type="Proteomes" id="UP000069241"/>
    </source>
</evidence>
<feature type="active site" description="Proton acceptor" evidence="6">
    <location>
        <position position="236"/>
    </location>
</feature>
<name>A0A0X8JNB8_9BACT</name>
<dbReference type="KEGG" id="dfi:AXF13_09095"/>
<dbReference type="PIRSF" id="PIRSF000138">
    <property type="entry name" value="Al-hdrx_acd_dh"/>
    <property type="match status" value="1"/>
</dbReference>
<evidence type="ECO:0000256" key="6">
    <source>
        <dbReference type="PIRSR" id="PIRSR000138-1"/>
    </source>
</evidence>
<proteinExistence type="inferred from homology"/>
<dbReference type="InterPro" id="IPR037396">
    <property type="entry name" value="FMN_HAD"/>
</dbReference>
<feature type="binding site" evidence="7">
    <location>
        <position position="239"/>
    </location>
    <ligand>
        <name>glyoxylate</name>
        <dbReference type="ChEBI" id="CHEBI:36655"/>
    </ligand>
</feature>
<comment type="cofactor">
    <cofactor evidence="1">
        <name>FMN</name>
        <dbReference type="ChEBI" id="CHEBI:58210"/>
    </cofactor>
</comment>
<evidence type="ECO:0000313" key="9">
    <source>
        <dbReference type="EMBL" id="AMD91558.1"/>
    </source>
</evidence>
<dbReference type="InterPro" id="IPR013785">
    <property type="entry name" value="Aldolase_TIM"/>
</dbReference>
<feature type="binding site" evidence="7">
    <location>
        <begin position="85"/>
        <end position="87"/>
    </location>
    <ligand>
        <name>FMN</name>
        <dbReference type="ChEBI" id="CHEBI:58210"/>
    </ligand>
</feature>
<dbReference type="Gene3D" id="3.20.20.70">
    <property type="entry name" value="Aldolase class I"/>
    <property type="match status" value="1"/>
</dbReference>
<feature type="binding site" evidence="7">
    <location>
        <position position="212"/>
    </location>
    <ligand>
        <name>FMN</name>
        <dbReference type="ChEBI" id="CHEBI:58210"/>
    </ligand>
</feature>
<evidence type="ECO:0000256" key="3">
    <source>
        <dbReference type="ARBA" id="ARBA00022643"/>
    </source>
</evidence>
<accession>A0A0X8JNB8</accession>
<evidence type="ECO:0000256" key="5">
    <source>
        <dbReference type="ARBA" id="ARBA00024042"/>
    </source>
</evidence>
<keyword evidence="4" id="KW-0560">Oxidoreductase</keyword>
<evidence type="ECO:0000256" key="7">
    <source>
        <dbReference type="PIRSR" id="PIRSR000138-2"/>
    </source>
</evidence>
<gene>
    <name evidence="9" type="ORF">AXF13_09095</name>
</gene>
<sequence length="336" mass="34928">MKTLRRQARERMNGACRVCPQCDGKACAGELPGMGGIRTGASFRANVSALEKICLKMRLIHEVRAPETACEVLGLSLSMPVLIAPLAGTTFNMGNGLPEERFAQVVTEGARSAGTISCTGDGTSEVFGSGLNAVQAAEGWGIPVIKPWAGEAFFERLERAAQAGCRVVGMDIDTAAITALAKSKRPVSPKSRAELSAIVEKAHALGLKFLLKGVLSVEDALAAEECGCDAIVVSNHGGRAFEAVPGTAAVLPAIAQSVRRMTVLVDGGVRAGADVLKMLALGAAAVLIGRPAIIAAMGGEEEGVRMLLTRMQRQLEESMLLTGCASVREAGPHLLA</sequence>
<dbReference type="PROSITE" id="PS51349">
    <property type="entry name" value="FMN_HYDROXY_ACID_DH_2"/>
    <property type="match status" value="1"/>
</dbReference>
<evidence type="ECO:0000256" key="1">
    <source>
        <dbReference type="ARBA" id="ARBA00001917"/>
    </source>
</evidence>
<feature type="domain" description="FMN hydroxy acid dehydrogenase" evidence="8">
    <location>
        <begin position="35"/>
        <end position="336"/>
    </location>
</feature>
<keyword evidence="10" id="KW-1185">Reference proteome</keyword>
<dbReference type="AlphaFoldDB" id="A0A0X8JNB8"/>
<keyword evidence="2 7" id="KW-0285">Flavoprotein</keyword>
<dbReference type="SUPFAM" id="SSF51395">
    <property type="entry name" value="FMN-linked oxidoreductases"/>
    <property type="match status" value="1"/>
</dbReference>
<feature type="binding site" evidence="7">
    <location>
        <position position="234"/>
    </location>
    <ligand>
        <name>FMN</name>
        <dbReference type="ChEBI" id="CHEBI:58210"/>
    </ligand>
</feature>
<dbReference type="Pfam" id="PF01070">
    <property type="entry name" value="FMN_dh"/>
    <property type="match status" value="2"/>
</dbReference>
<evidence type="ECO:0000256" key="2">
    <source>
        <dbReference type="ARBA" id="ARBA00022630"/>
    </source>
</evidence>
<comment type="similarity">
    <text evidence="5">Belongs to the FMN-dependent alpha-hydroxy acid dehydrogenase family.</text>
</comment>
<dbReference type="STRING" id="44742.AXF13_09095"/>
<dbReference type="PANTHER" id="PTHR10578">
    <property type="entry name" value="S -2-HYDROXY-ACID OXIDASE-RELATED"/>
    <property type="match status" value="1"/>
</dbReference>
<dbReference type="EMBL" id="CP014229">
    <property type="protein sequence ID" value="AMD91558.1"/>
    <property type="molecule type" value="Genomic_DNA"/>
</dbReference>
<dbReference type="GO" id="GO:0016491">
    <property type="term" value="F:oxidoreductase activity"/>
    <property type="evidence" value="ECO:0007669"/>
    <property type="project" value="UniProtKB-KW"/>
</dbReference>
<organism evidence="9 10">
    <name type="scientific">Desulfovibrio fairfieldensis</name>
    <dbReference type="NCBI Taxonomy" id="44742"/>
    <lineage>
        <taxon>Bacteria</taxon>
        <taxon>Pseudomonadati</taxon>
        <taxon>Thermodesulfobacteriota</taxon>
        <taxon>Desulfovibrionia</taxon>
        <taxon>Desulfovibrionales</taxon>
        <taxon>Desulfovibrionaceae</taxon>
        <taxon>Desulfovibrio</taxon>
    </lineage>
</organism>
<dbReference type="GO" id="GO:0010181">
    <property type="term" value="F:FMN binding"/>
    <property type="evidence" value="ECO:0007669"/>
    <property type="project" value="InterPro"/>
</dbReference>
<reference evidence="10" key="1">
    <citation type="submission" date="2016-02" db="EMBL/GenBank/DDBJ databases">
        <authorList>
            <person name="Holder M.E."/>
            <person name="Ajami N.J."/>
            <person name="Petrosino J.F."/>
        </authorList>
    </citation>
    <scope>NUCLEOTIDE SEQUENCE [LARGE SCALE GENOMIC DNA]</scope>
    <source>
        <strain evidence="10">CCUG 45958</strain>
    </source>
</reference>